<comment type="caution">
    <text evidence="2">The sequence shown here is derived from an EMBL/GenBank/DDBJ whole genome shotgun (WGS) entry which is preliminary data.</text>
</comment>
<organism evidence="2 3">
    <name type="scientific">Actinoplanes lobatus</name>
    <dbReference type="NCBI Taxonomy" id="113568"/>
    <lineage>
        <taxon>Bacteria</taxon>
        <taxon>Bacillati</taxon>
        <taxon>Actinomycetota</taxon>
        <taxon>Actinomycetes</taxon>
        <taxon>Micromonosporales</taxon>
        <taxon>Micromonosporaceae</taxon>
        <taxon>Actinoplanes</taxon>
    </lineage>
</organism>
<gene>
    <name evidence="2" type="ORF">Alo02nite_93170</name>
</gene>
<dbReference type="Proteomes" id="UP000631312">
    <property type="component" value="Unassembled WGS sequence"/>
</dbReference>
<keyword evidence="3" id="KW-1185">Reference proteome</keyword>
<name>A0ABQ4AZM0_9ACTN</name>
<reference evidence="2 3" key="1">
    <citation type="submission" date="2021-01" db="EMBL/GenBank/DDBJ databases">
        <title>Whole genome shotgun sequence of Actinoplanes lobatus NBRC 12513.</title>
        <authorList>
            <person name="Komaki H."/>
            <person name="Tamura T."/>
        </authorList>
    </citation>
    <scope>NUCLEOTIDE SEQUENCE [LARGE SCALE GENOMIC DNA]</scope>
    <source>
        <strain evidence="2 3">NBRC 12513</strain>
    </source>
</reference>
<evidence type="ECO:0000256" key="1">
    <source>
        <dbReference type="SAM" id="MobiDB-lite"/>
    </source>
</evidence>
<accession>A0ABQ4AZM0</accession>
<dbReference type="EMBL" id="BOMP01000209">
    <property type="protein sequence ID" value="GIE46419.1"/>
    <property type="molecule type" value="Genomic_DNA"/>
</dbReference>
<evidence type="ECO:0000313" key="2">
    <source>
        <dbReference type="EMBL" id="GIE46419.1"/>
    </source>
</evidence>
<sequence length="67" mass="6686">MAVALDAVHGEGRAHQHAGAARTGDPRKRIGAASPRAKDAGAAGGLVGTARWLPTGAGMNPVSKFRG</sequence>
<feature type="region of interest" description="Disordered" evidence="1">
    <location>
        <begin position="1"/>
        <end position="43"/>
    </location>
</feature>
<protein>
    <submittedName>
        <fullName evidence="2">Uncharacterized protein</fullName>
    </submittedName>
</protein>
<evidence type="ECO:0000313" key="3">
    <source>
        <dbReference type="Proteomes" id="UP000631312"/>
    </source>
</evidence>
<proteinExistence type="predicted"/>